<feature type="compositionally biased region" description="Basic residues" evidence="6">
    <location>
        <begin position="1"/>
        <end position="12"/>
    </location>
</feature>
<name>A0ABR4ACR0_9LECA</name>
<evidence type="ECO:0000259" key="7">
    <source>
        <dbReference type="PROSITE" id="PS51999"/>
    </source>
</evidence>
<sequence length="370" mass="41221">MFRGRSKRHGRGRGGYGSVSKVPPKGLFSDGIWQCNCDPRLPAQHFQTKNGGKNHGRWFYTCQKAQPKRCDFFLWDDEAKSREAAVVLNNSRTELLPSPQTPQKPSPYGLATPQTSTRFMPASPKITTPYTPSKTSHDVPPSYKRGDATQSSTTQGSDSEDEFYDWPASDDEEMSKVADQASSGHSMPPPETPRKAVKTDMLSTPGKRTYSDMVSESGVKARTPWPKPYIEATEDDVFTTPATGVPSRGLFVATSLHSPAETPTPIRYKDIPPTQDSELASELLNILQNHHVSIPPEVQNSVNNICNKHVLYTRGIMRGRDISRAMVKTKDERIAELQGEIEGLKAERETNRAVIRHLRRDMAARKEAGR</sequence>
<feature type="compositionally biased region" description="Acidic residues" evidence="6">
    <location>
        <begin position="158"/>
        <end position="173"/>
    </location>
</feature>
<evidence type="ECO:0000256" key="4">
    <source>
        <dbReference type="PROSITE-ProRule" id="PRU01343"/>
    </source>
</evidence>
<keyword evidence="9" id="KW-1185">Reference proteome</keyword>
<dbReference type="InterPro" id="IPR010666">
    <property type="entry name" value="Znf_GRF"/>
</dbReference>
<protein>
    <recommendedName>
        <fullName evidence="7">GRF-type domain-containing protein</fullName>
    </recommendedName>
</protein>
<dbReference type="Proteomes" id="UP001590950">
    <property type="component" value="Unassembled WGS sequence"/>
</dbReference>
<evidence type="ECO:0000256" key="6">
    <source>
        <dbReference type="SAM" id="MobiDB-lite"/>
    </source>
</evidence>
<feature type="region of interest" description="Disordered" evidence="6">
    <location>
        <begin position="1"/>
        <end position="22"/>
    </location>
</feature>
<dbReference type="Pfam" id="PF06839">
    <property type="entry name" value="Zn_ribbon_GRF"/>
    <property type="match status" value="1"/>
</dbReference>
<feature type="domain" description="GRF-type" evidence="7">
    <location>
        <begin position="35"/>
        <end position="79"/>
    </location>
</feature>
<feature type="region of interest" description="Disordered" evidence="6">
    <location>
        <begin position="92"/>
        <end position="219"/>
    </location>
</feature>
<evidence type="ECO:0000256" key="3">
    <source>
        <dbReference type="ARBA" id="ARBA00022833"/>
    </source>
</evidence>
<keyword evidence="5" id="KW-0175">Coiled coil</keyword>
<dbReference type="PROSITE" id="PS51999">
    <property type="entry name" value="ZF_GRF"/>
    <property type="match status" value="1"/>
</dbReference>
<accession>A0ABR4ACR0</accession>
<proteinExistence type="predicted"/>
<evidence type="ECO:0000256" key="5">
    <source>
        <dbReference type="SAM" id="Coils"/>
    </source>
</evidence>
<feature type="compositionally biased region" description="Polar residues" evidence="6">
    <location>
        <begin position="125"/>
        <end position="134"/>
    </location>
</feature>
<reference evidence="8 9" key="1">
    <citation type="submission" date="2024-09" db="EMBL/GenBank/DDBJ databases">
        <title>Rethinking Asexuality: The Enigmatic Case of Functional Sexual Genes in Lepraria (Stereocaulaceae).</title>
        <authorList>
            <person name="Doellman M."/>
            <person name="Sun Y."/>
            <person name="Barcenas-Pena A."/>
            <person name="Lumbsch H.T."/>
            <person name="Grewe F."/>
        </authorList>
    </citation>
    <scope>NUCLEOTIDE SEQUENCE [LARGE SCALE GENOMIC DNA]</scope>
    <source>
        <strain evidence="8 9">Mercado 3170</strain>
    </source>
</reference>
<evidence type="ECO:0000256" key="2">
    <source>
        <dbReference type="ARBA" id="ARBA00022771"/>
    </source>
</evidence>
<keyword evidence="1" id="KW-0479">Metal-binding</keyword>
<keyword evidence="3" id="KW-0862">Zinc</keyword>
<feature type="compositionally biased region" description="Polar residues" evidence="6">
    <location>
        <begin position="148"/>
        <end position="157"/>
    </location>
</feature>
<comment type="caution">
    <text evidence="8">The sequence shown here is derived from an EMBL/GenBank/DDBJ whole genome shotgun (WGS) entry which is preliminary data.</text>
</comment>
<evidence type="ECO:0000313" key="9">
    <source>
        <dbReference type="Proteomes" id="UP001590950"/>
    </source>
</evidence>
<evidence type="ECO:0000313" key="8">
    <source>
        <dbReference type="EMBL" id="KAL2042915.1"/>
    </source>
</evidence>
<gene>
    <name evidence="8" type="ORF">N7G274_004675</name>
</gene>
<organism evidence="8 9">
    <name type="scientific">Stereocaulon virgatum</name>
    <dbReference type="NCBI Taxonomy" id="373712"/>
    <lineage>
        <taxon>Eukaryota</taxon>
        <taxon>Fungi</taxon>
        <taxon>Dikarya</taxon>
        <taxon>Ascomycota</taxon>
        <taxon>Pezizomycotina</taxon>
        <taxon>Lecanoromycetes</taxon>
        <taxon>OSLEUM clade</taxon>
        <taxon>Lecanoromycetidae</taxon>
        <taxon>Lecanorales</taxon>
        <taxon>Lecanorineae</taxon>
        <taxon>Stereocaulaceae</taxon>
        <taxon>Stereocaulon</taxon>
    </lineage>
</organism>
<dbReference type="EMBL" id="JBEFKJ010000013">
    <property type="protein sequence ID" value="KAL2042915.1"/>
    <property type="molecule type" value="Genomic_DNA"/>
</dbReference>
<feature type="coiled-coil region" evidence="5">
    <location>
        <begin position="327"/>
        <end position="354"/>
    </location>
</feature>
<keyword evidence="2 4" id="KW-0863">Zinc-finger</keyword>
<evidence type="ECO:0000256" key="1">
    <source>
        <dbReference type="ARBA" id="ARBA00022723"/>
    </source>
</evidence>